<dbReference type="Proteomes" id="UP000016922">
    <property type="component" value="Unassembled WGS sequence"/>
</dbReference>
<dbReference type="PROSITE" id="PS51195">
    <property type="entry name" value="Q_MOTIF"/>
    <property type="match status" value="1"/>
</dbReference>
<sequence>MASEVAKRSAPNTGGGSKKRQKIKSTKDVPTVQKRPVAIDALPWNEVKLPDMFDDAEGFFGLEEVEGVEVLKEGNNIRFVSAKAADVEYEDEFEGFSDNPEEGVVTTAKDKAKDDSVLEEGSHPSDEKRATEKKDTKKKKDKKAKTKKALEKVENQDGNEGSKSDHNEMNVFKALAQDNDDNDGTDVTAWSGLDLSGNMLSALSILGFAKPTPIQLAAIPEILDGHDVVGKASTGSGKTLAFAIPIIESWLETYGEMEDEDEKNVRLPTALILSPTRELAHQLTEHITALCKGLDKSPWVAAVTGGLSVQKQQRQLAKADIIIGTPGRLWEVMSSSIELSASFKKIKFLVVDEADRLLTEGHFKEADEILTALDRQQDAQEGDEDEIPSRQTLIFSATFHKGLQQKLAGKGKQGLMDDKESVEYLLKKLNFREERPKFVDVNPVSQMAEGLTEGLVECAGTEKDLYLYSLLLYHPNQRTLIFTNSIHSVRRLTPLLQNLNIPVYALHSQMIQKARLRSIERFSSPKSPGSILVATDVAARGLDIGGVQLVIHYHLPRTADMYVHRSGRTARAEASGSSILLCAPEEVVGMRRLVAKVHAQNAISGGGNKSKYYMRSLDVDRKVVARLKPRVTLAKKIADSSLAKEKKGHDDDWVKKAAEELGVDYDSEEFEAAGGQRKGRGTGRKLKEKEARALTKNELGALRAELKSLLSQRVNVGVSERYLTSGSVDINELLKGAKGEFLGKIDGIGMET</sequence>
<dbReference type="Pfam" id="PF00271">
    <property type="entry name" value="Helicase_C"/>
    <property type="match status" value="1"/>
</dbReference>
<comment type="domain">
    <text evidence="11">The Q motif is unique to and characteristic of the DEAD box family of RNA helicases and controls ATP binding and hydrolysis.</text>
</comment>
<dbReference type="GO" id="GO:0005524">
    <property type="term" value="F:ATP binding"/>
    <property type="evidence" value="ECO:0007669"/>
    <property type="project" value="UniProtKB-UniRule"/>
</dbReference>
<dbReference type="InterPro" id="IPR014001">
    <property type="entry name" value="Helicase_ATP-bd"/>
</dbReference>
<dbReference type="CDD" id="cd17946">
    <property type="entry name" value="DEADc_DDX24"/>
    <property type="match status" value="1"/>
</dbReference>
<dbReference type="RefSeq" id="XP_008086770.1">
    <property type="nucleotide sequence ID" value="XM_008088579.1"/>
</dbReference>
<feature type="compositionally biased region" description="Basic residues" evidence="12">
    <location>
        <begin position="136"/>
        <end position="147"/>
    </location>
</feature>
<evidence type="ECO:0000256" key="1">
    <source>
        <dbReference type="ARBA" id="ARBA00004604"/>
    </source>
</evidence>
<keyword evidence="8" id="KW-0539">Nucleus</keyword>
<dbReference type="InterPro" id="IPR014014">
    <property type="entry name" value="RNA_helicase_DEAD_Q_motif"/>
</dbReference>
<evidence type="ECO:0000256" key="3">
    <source>
        <dbReference type="ARBA" id="ARBA00022741"/>
    </source>
</evidence>
<comment type="similarity">
    <text evidence="10">Belongs to the DEAD box helicase family.</text>
</comment>
<evidence type="ECO:0000256" key="9">
    <source>
        <dbReference type="PROSITE-ProRule" id="PRU00552"/>
    </source>
</evidence>
<keyword evidence="5 10" id="KW-0347">Helicase</keyword>
<dbReference type="GO" id="GO:0006364">
    <property type="term" value="P:rRNA processing"/>
    <property type="evidence" value="ECO:0007669"/>
    <property type="project" value="UniProtKB-KW"/>
</dbReference>
<dbReference type="InterPro" id="IPR001650">
    <property type="entry name" value="Helicase_C-like"/>
</dbReference>
<dbReference type="GO" id="GO:0016787">
    <property type="term" value="F:hydrolase activity"/>
    <property type="evidence" value="ECO:0007669"/>
    <property type="project" value="UniProtKB-KW"/>
</dbReference>
<keyword evidence="3 10" id="KW-0547">Nucleotide-binding</keyword>
<feature type="compositionally biased region" description="Basic and acidic residues" evidence="12">
    <location>
        <begin position="108"/>
        <end position="135"/>
    </location>
</feature>
<feature type="region of interest" description="Disordered" evidence="12">
    <location>
        <begin position="1"/>
        <end position="31"/>
    </location>
</feature>
<feature type="domain" description="Helicase C-terminal" evidence="14">
    <location>
        <begin position="466"/>
        <end position="618"/>
    </location>
</feature>
<keyword evidence="6 10" id="KW-0067">ATP-binding</keyword>
<dbReference type="InterPro" id="IPR000629">
    <property type="entry name" value="RNA-helicase_DEAD-box_CS"/>
</dbReference>
<evidence type="ECO:0000256" key="12">
    <source>
        <dbReference type="SAM" id="MobiDB-lite"/>
    </source>
</evidence>
<dbReference type="PROSITE" id="PS51194">
    <property type="entry name" value="HELICASE_CTER"/>
    <property type="match status" value="1"/>
</dbReference>
<keyword evidence="7 11" id="KW-0694">RNA-binding</keyword>
<dbReference type="OMA" id="QMIQKAR"/>
<feature type="short sequence motif" description="Q motif" evidence="9">
    <location>
        <begin position="188"/>
        <end position="216"/>
    </location>
</feature>
<evidence type="ECO:0000259" key="13">
    <source>
        <dbReference type="PROSITE" id="PS51192"/>
    </source>
</evidence>
<evidence type="ECO:0000256" key="6">
    <source>
        <dbReference type="ARBA" id="ARBA00022840"/>
    </source>
</evidence>
<dbReference type="InterPro" id="IPR011545">
    <property type="entry name" value="DEAD/DEAH_box_helicase_dom"/>
</dbReference>
<evidence type="ECO:0000256" key="4">
    <source>
        <dbReference type="ARBA" id="ARBA00022801"/>
    </source>
</evidence>
<dbReference type="GO" id="GO:0005730">
    <property type="term" value="C:nucleolus"/>
    <property type="evidence" value="ECO:0007669"/>
    <property type="project" value="UniProtKB-SubCell"/>
</dbReference>
<comment type="subcellular location">
    <subcellularLocation>
        <location evidence="1">Nucleus</location>
        <location evidence="1">Nucleolus</location>
    </subcellularLocation>
</comment>
<evidence type="ECO:0000256" key="10">
    <source>
        <dbReference type="RuleBase" id="RU000492"/>
    </source>
</evidence>
<feature type="region of interest" description="Disordered" evidence="12">
    <location>
        <begin position="91"/>
        <end position="166"/>
    </location>
</feature>
<name>S3D061_GLAL2</name>
<dbReference type="InterPro" id="IPR027417">
    <property type="entry name" value="P-loop_NTPase"/>
</dbReference>
<dbReference type="GO" id="GO:0003723">
    <property type="term" value="F:RNA binding"/>
    <property type="evidence" value="ECO:0007669"/>
    <property type="project" value="UniProtKB-UniRule"/>
</dbReference>
<dbReference type="EC" id="3.6.4.13" evidence="11"/>
<comment type="function">
    <text evidence="11">RNA helicase.</text>
</comment>
<keyword evidence="17" id="KW-1185">Reference proteome</keyword>
<dbReference type="GeneID" id="19460421"/>
<dbReference type="SMART" id="SM00487">
    <property type="entry name" value="DEXDc"/>
    <property type="match status" value="1"/>
</dbReference>
<dbReference type="HOGENOM" id="CLU_003041_13_0_1"/>
<dbReference type="GO" id="GO:0003724">
    <property type="term" value="F:RNA helicase activity"/>
    <property type="evidence" value="ECO:0007669"/>
    <property type="project" value="UniProtKB-EC"/>
</dbReference>
<evidence type="ECO:0000313" key="16">
    <source>
        <dbReference type="EMBL" id="EPE25451.1"/>
    </source>
</evidence>
<dbReference type="OrthoDB" id="4310724at2759"/>
<feature type="domain" description="DEAD-box RNA helicase Q" evidence="15">
    <location>
        <begin position="188"/>
        <end position="216"/>
    </location>
</feature>
<dbReference type="eggNOG" id="KOG0347">
    <property type="taxonomic scope" value="Eukaryota"/>
</dbReference>
<feature type="compositionally biased region" description="Acidic residues" evidence="12">
    <location>
        <begin position="91"/>
        <end position="101"/>
    </location>
</feature>
<keyword evidence="4 10" id="KW-0378">Hydrolase</keyword>
<dbReference type="STRING" id="1116229.S3D061"/>
<dbReference type="CDD" id="cd18787">
    <property type="entry name" value="SF2_C_DEAD"/>
    <property type="match status" value="1"/>
</dbReference>
<dbReference type="PROSITE" id="PS51192">
    <property type="entry name" value="HELICASE_ATP_BIND_1"/>
    <property type="match status" value="1"/>
</dbReference>
<dbReference type="Pfam" id="PF00270">
    <property type="entry name" value="DEAD"/>
    <property type="match status" value="1"/>
</dbReference>
<dbReference type="EMBL" id="KE145371">
    <property type="protein sequence ID" value="EPE25451.1"/>
    <property type="molecule type" value="Genomic_DNA"/>
</dbReference>
<comment type="catalytic activity">
    <reaction evidence="11">
        <text>ATP + H2O = ADP + phosphate + H(+)</text>
        <dbReference type="Rhea" id="RHEA:13065"/>
        <dbReference type="ChEBI" id="CHEBI:15377"/>
        <dbReference type="ChEBI" id="CHEBI:15378"/>
        <dbReference type="ChEBI" id="CHEBI:30616"/>
        <dbReference type="ChEBI" id="CHEBI:43474"/>
        <dbReference type="ChEBI" id="CHEBI:456216"/>
        <dbReference type="EC" id="3.6.4.13"/>
    </reaction>
</comment>
<gene>
    <name evidence="16" type="ORF">GLAREA_01363</name>
</gene>
<evidence type="ECO:0000256" key="8">
    <source>
        <dbReference type="ARBA" id="ARBA00023242"/>
    </source>
</evidence>
<evidence type="ECO:0000256" key="2">
    <source>
        <dbReference type="ARBA" id="ARBA00022552"/>
    </source>
</evidence>
<feature type="compositionally biased region" description="Basic and acidic residues" evidence="12">
    <location>
        <begin position="148"/>
        <end position="166"/>
    </location>
</feature>
<evidence type="ECO:0000256" key="11">
    <source>
        <dbReference type="RuleBase" id="RU365068"/>
    </source>
</evidence>
<evidence type="ECO:0000256" key="5">
    <source>
        <dbReference type="ARBA" id="ARBA00022806"/>
    </source>
</evidence>
<dbReference type="PANTHER" id="PTHR24031">
    <property type="entry name" value="RNA HELICASE"/>
    <property type="match status" value="1"/>
</dbReference>
<reference evidence="16 17" key="1">
    <citation type="journal article" date="2013" name="BMC Genomics">
        <title>Genomics-driven discovery of the pneumocandin biosynthetic gene cluster in the fungus Glarea lozoyensis.</title>
        <authorList>
            <person name="Chen L."/>
            <person name="Yue Q."/>
            <person name="Zhang X."/>
            <person name="Xiang M."/>
            <person name="Wang C."/>
            <person name="Li S."/>
            <person name="Che Y."/>
            <person name="Ortiz-Lopez F.J."/>
            <person name="Bills G.F."/>
            <person name="Liu X."/>
            <person name="An Z."/>
        </authorList>
    </citation>
    <scope>NUCLEOTIDE SEQUENCE [LARGE SCALE GENOMIC DNA]</scope>
    <source>
        <strain evidence="17">ATCC 20868 / MF5171</strain>
    </source>
</reference>
<evidence type="ECO:0000259" key="14">
    <source>
        <dbReference type="PROSITE" id="PS51194"/>
    </source>
</evidence>
<proteinExistence type="inferred from homology"/>
<dbReference type="SMART" id="SM00490">
    <property type="entry name" value="HELICc"/>
    <property type="match status" value="1"/>
</dbReference>
<dbReference type="SUPFAM" id="SSF52540">
    <property type="entry name" value="P-loop containing nucleoside triphosphate hydrolases"/>
    <property type="match status" value="1"/>
</dbReference>
<dbReference type="KEGG" id="glz:GLAREA_01363"/>
<evidence type="ECO:0000259" key="15">
    <source>
        <dbReference type="PROSITE" id="PS51195"/>
    </source>
</evidence>
<evidence type="ECO:0000256" key="7">
    <source>
        <dbReference type="ARBA" id="ARBA00022884"/>
    </source>
</evidence>
<evidence type="ECO:0000313" key="17">
    <source>
        <dbReference type="Proteomes" id="UP000016922"/>
    </source>
</evidence>
<keyword evidence="2" id="KW-0698">rRNA processing</keyword>
<organism evidence="16 17">
    <name type="scientific">Glarea lozoyensis (strain ATCC 20868 / MF5171)</name>
    <dbReference type="NCBI Taxonomy" id="1116229"/>
    <lineage>
        <taxon>Eukaryota</taxon>
        <taxon>Fungi</taxon>
        <taxon>Dikarya</taxon>
        <taxon>Ascomycota</taxon>
        <taxon>Pezizomycotina</taxon>
        <taxon>Leotiomycetes</taxon>
        <taxon>Helotiales</taxon>
        <taxon>Helotiaceae</taxon>
        <taxon>Glarea</taxon>
    </lineage>
</organism>
<accession>S3D061</accession>
<feature type="domain" description="Helicase ATP-binding" evidence="13">
    <location>
        <begin position="219"/>
        <end position="417"/>
    </location>
</feature>
<dbReference type="PROSITE" id="PS00039">
    <property type="entry name" value="DEAD_ATP_HELICASE"/>
    <property type="match status" value="1"/>
</dbReference>
<dbReference type="Gene3D" id="3.40.50.300">
    <property type="entry name" value="P-loop containing nucleotide triphosphate hydrolases"/>
    <property type="match status" value="2"/>
</dbReference>
<protein>
    <recommendedName>
        <fullName evidence="11">ATP-dependent RNA helicase</fullName>
        <ecNumber evidence="11">3.6.4.13</ecNumber>
    </recommendedName>
</protein>
<dbReference type="AlphaFoldDB" id="S3D061"/>